<dbReference type="RefSeq" id="XP_024330231.1">
    <property type="nucleotide sequence ID" value="XM_024476204.1"/>
</dbReference>
<evidence type="ECO:0000256" key="1">
    <source>
        <dbReference type="SAM" id="SignalP"/>
    </source>
</evidence>
<accession>A0A0F9Z9I5</accession>
<dbReference type="VEuPathDB" id="MicrosporidiaDB:AAJ76_6600016717"/>
<gene>
    <name evidence="2" type="ORF">AAJ76_6600016717</name>
</gene>
<feature type="signal peptide" evidence="1">
    <location>
        <begin position="1"/>
        <end position="21"/>
    </location>
</feature>
<proteinExistence type="predicted"/>
<feature type="chain" id="PRO_5002530765" evidence="1">
    <location>
        <begin position="22"/>
        <end position="54"/>
    </location>
</feature>
<dbReference type="AlphaFoldDB" id="A0A0F9Z9I5"/>
<dbReference type="Proteomes" id="UP000034350">
    <property type="component" value="Unassembled WGS sequence"/>
</dbReference>
<protein>
    <submittedName>
        <fullName evidence="2">Uncharacterized protein</fullName>
    </submittedName>
</protein>
<keyword evidence="1" id="KW-0732">Signal</keyword>
<name>A0A0F9Z9I5_9MICR</name>
<reference evidence="2 3" key="1">
    <citation type="journal article" date="2015" name="Environ. Microbiol.">
        <title>Genome analyses suggest the presence of polyploidy and recent human-driven expansions in eight global populations of the honeybee pathogen Nosema ceranae.</title>
        <authorList>
            <person name="Pelin A."/>
            <person name="Selman M."/>
            <person name="Aris-Brosou S."/>
            <person name="Farinelli L."/>
            <person name="Corradi N."/>
        </authorList>
    </citation>
    <scope>NUCLEOTIDE SEQUENCE [LARGE SCALE GENOMIC DNA]</scope>
    <source>
        <strain evidence="2 3">PA08 1199</strain>
    </source>
</reference>
<dbReference type="GeneID" id="36321156"/>
<sequence>MCFLLLIFFILFHKFSNKSLSSIFFADKILIFNLKKVCFFLVKSFVYSNDVKSF</sequence>
<organism evidence="2 3">
    <name type="scientific">Vairimorpha ceranae</name>
    <dbReference type="NCBI Taxonomy" id="40302"/>
    <lineage>
        <taxon>Eukaryota</taxon>
        <taxon>Fungi</taxon>
        <taxon>Fungi incertae sedis</taxon>
        <taxon>Microsporidia</taxon>
        <taxon>Nosematidae</taxon>
        <taxon>Vairimorpha</taxon>
    </lineage>
</organism>
<evidence type="ECO:0000313" key="2">
    <source>
        <dbReference type="EMBL" id="KKO74489.1"/>
    </source>
</evidence>
<evidence type="ECO:0000313" key="3">
    <source>
        <dbReference type="Proteomes" id="UP000034350"/>
    </source>
</evidence>
<comment type="caution">
    <text evidence="2">The sequence shown here is derived from an EMBL/GenBank/DDBJ whole genome shotgun (WGS) entry which is preliminary data.</text>
</comment>
<dbReference type="EMBL" id="JPQZ01000066">
    <property type="protein sequence ID" value="KKO74489.1"/>
    <property type="molecule type" value="Genomic_DNA"/>
</dbReference>
<keyword evidence="3" id="KW-1185">Reference proteome</keyword>